<dbReference type="InterPro" id="IPR013783">
    <property type="entry name" value="Ig-like_fold"/>
</dbReference>
<proteinExistence type="predicted"/>
<protein>
    <submittedName>
        <fullName evidence="3">Glycoside hydrolase</fullName>
    </submittedName>
</protein>
<dbReference type="EMBL" id="PVSR01000001">
    <property type="protein sequence ID" value="PRW65350.1"/>
    <property type="molecule type" value="Genomic_DNA"/>
</dbReference>
<dbReference type="InterPro" id="IPR005201">
    <property type="entry name" value="TIM_ENGase"/>
</dbReference>
<feature type="domain" description="Endo-beta-N-acetylglucosaminidase D-like D2" evidence="2">
    <location>
        <begin position="694"/>
        <end position="763"/>
    </location>
</feature>
<keyword evidence="3" id="KW-0378">Hydrolase</keyword>
<dbReference type="GO" id="GO:0005829">
    <property type="term" value="C:cytosol"/>
    <property type="evidence" value="ECO:0007669"/>
    <property type="project" value="UniProtKB-SubCell"/>
</dbReference>
<dbReference type="GO" id="GO:0005975">
    <property type="term" value="P:carbohydrate metabolic process"/>
    <property type="evidence" value="ECO:0007669"/>
    <property type="project" value="UniProtKB-ARBA"/>
</dbReference>
<evidence type="ECO:0000313" key="4">
    <source>
        <dbReference type="Proteomes" id="UP000239352"/>
    </source>
</evidence>
<dbReference type="Pfam" id="PF21910">
    <property type="entry name" value="GH85_C"/>
    <property type="match status" value="1"/>
</dbReference>
<keyword evidence="4" id="KW-1185">Reference proteome</keyword>
<gene>
    <name evidence="3" type="ORF">CEP50_02250</name>
</gene>
<evidence type="ECO:0000313" key="3">
    <source>
        <dbReference type="EMBL" id="PRW65350.1"/>
    </source>
</evidence>
<dbReference type="PANTHER" id="PTHR13246">
    <property type="entry name" value="ENDO BETA N-ACETYLGLUCOSAMINIDASE"/>
    <property type="match status" value="1"/>
</dbReference>
<dbReference type="Gene3D" id="2.60.40.10">
    <property type="entry name" value="Immunoglobulins"/>
    <property type="match status" value="1"/>
</dbReference>
<dbReference type="InterPro" id="IPR032979">
    <property type="entry name" value="ENGase"/>
</dbReference>
<evidence type="ECO:0000259" key="1">
    <source>
        <dbReference type="Pfam" id="PF03644"/>
    </source>
</evidence>
<dbReference type="InParanoid" id="A0A2T0H1Y4"/>
<name>A0A2T0H1Y4_ACTMO</name>
<dbReference type="InterPro" id="IPR054110">
    <property type="entry name" value="EndoD-like_D2"/>
</dbReference>
<sequence length="772" mass="84866">MNRLTRAGTLSSGHDRQGIVSITGIAPKCHHIQVNVPDDIGETRVTHVSDIPVFRHAPAVLRRILEAPGSFVGESRLRGRSYRSWKSRVRVLDSGCSGGTAMQDDPRTTGQGAGQYFLSGQPYASFWHPDTILDWDPRTDPDAPFNRSSVPLQPRRQDARFRSDSYARAHQGRVYSLARFAETSNNPSQGSATAAYYAFGFWQYVDTLVFWGGAADEGLILAPNGHVIDAAHRNGVRVYGNVFFPETVAGGRSAWLHQFVRRDGGSYPVADKLVEIADFYGFEGWFINQETPAGGELGGRALANSFRDFLAHARWRSGGALEFMWYDSMVDDGTVSHECELNARNVMFFHHGNSALSRSIFLDYGWNKAKLERSAALATGLERSPYQVCAGLDVQEGQFPDDTRCQTALPGNATGTANHLTSLALHRPDPPVSTLTDPGTFHEREEKFWSRGTSESKGIAHYIAESTPVLSSPFTTNFNTGHGNGYWADGHQVSTAAWNNLALQDVLPTYRWYIEGDRPALTASFDFTDAYEGATSILFSGKLEKNKPATAWLYQTWVPLGENTTLSFMVQAAGAMSVILKAVVTFVKDGNTSEDVEFDLHGLSGTRWQEWKTALAGSHAPGAGTMIARLGLRLSAATTIDNVAVRLGQLRLHDDHTVEVPPAPRAFSARLHHTNTAAEQDNSSEPEAGTATGAVRLAWKPVSSAFRAHHYEVYRTNGDGSRTFLGGTPLSTYFIPRLLRRNNERRTTLAIYSVTPEGVRSRTPAMADVCWT</sequence>
<reference evidence="3 4" key="1">
    <citation type="submission" date="2018-03" db="EMBL/GenBank/DDBJ databases">
        <title>Actinopolyspora mortivallis from Sahara, screening for active biomolecules.</title>
        <authorList>
            <person name="Selama O."/>
            <person name="Wellington E.M.H."/>
            <person name="Hacene H."/>
        </authorList>
    </citation>
    <scope>NUCLEOTIDE SEQUENCE [LARGE SCALE GENOMIC DNA]</scope>
    <source>
        <strain evidence="3 4">M5A</strain>
    </source>
</reference>
<comment type="caution">
    <text evidence="3">The sequence shown here is derived from an EMBL/GenBank/DDBJ whole genome shotgun (WGS) entry which is preliminary data.</text>
</comment>
<dbReference type="AlphaFoldDB" id="A0A2T0H1Y4"/>
<organism evidence="3 4">
    <name type="scientific">Actinopolyspora mortivallis</name>
    <dbReference type="NCBI Taxonomy" id="33906"/>
    <lineage>
        <taxon>Bacteria</taxon>
        <taxon>Bacillati</taxon>
        <taxon>Actinomycetota</taxon>
        <taxon>Actinomycetes</taxon>
        <taxon>Actinopolysporales</taxon>
        <taxon>Actinopolysporaceae</taxon>
        <taxon>Actinopolyspora</taxon>
    </lineage>
</organism>
<dbReference type="PANTHER" id="PTHR13246:SF1">
    <property type="entry name" value="CYTOSOLIC ENDO-BETA-N-ACETYLGLUCOSAMINIDASE"/>
    <property type="match status" value="1"/>
</dbReference>
<dbReference type="Gene3D" id="2.60.120.260">
    <property type="entry name" value="Galactose-binding domain-like"/>
    <property type="match status" value="1"/>
</dbReference>
<dbReference type="Proteomes" id="UP000239352">
    <property type="component" value="Unassembled WGS sequence"/>
</dbReference>
<dbReference type="Gene3D" id="3.20.20.80">
    <property type="entry name" value="Glycosidases"/>
    <property type="match status" value="1"/>
</dbReference>
<dbReference type="Pfam" id="PF03644">
    <property type="entry name" value="Glyco_hydro_85"/>
    <property type="match status" value="1"/>
</dbReference>
<dbReference type="GO" id="GO:0033925">
    <property type="term" value="F:mannosyl-glycoprotein endo-beta-N-acetylglucosaminidase activity"/>
    <property type="evidence" value="ECO:0007669"/>
    <property type="project" value="InterPro"/>
</dbReference>
<feature type="domain" description="Cytosolic endo-beta-N-acetylglucosaminidase TIM barrel" evidence="1">
    <location>
        <begin position="185"/>
        <end position="485"/>
    </location>
</feature>
<evidence type="ECO:0000259" key="2">
    <source>
        <dbReference type="Pfam" id="PF21910"/>
    </source>
</evidence>
<accession>A0A2T0H1Y4</accession>